<dbReference type="CDD" id="cd04742">
    <property type="entry name" value="NPD_FabD"/>
    <property type="match status" value="1"/>
</dbReference>
<keyword evidence="8" id="KW-1185">Reference proteome</keyword>
<dbReference type="GO" id="GO:0006633">
    <property type="term" value="P:fatty acid biosynthetic process"/>
    <property type="evidence" value="ECO:0007669"/>
    <property type="project" value="TreeGrafter"/>
</dbReference>
<dbReference type="InterPro" id="IPR016036">
    <property type="entry name" value="Malonyl_transacylase_ACP-bd"/>
</dbReference>
<dbReference type="SMART" id="SM00827">
    <property type="entry name" value="PKS_AT"/>
    <property type="match status" value="1"/>
</dbReference>
<dbReference type="InterPro" id="IPR049489">
    <property type="entry name" value="FabD-like_helical_ins"/>
</dbReference>
<evidence type="ECO:0000256" key="2">
    <source>
        <dbReference type="ARBA" id="ARBA00013258"/>
    </source>
</evidence>
<organism evidence="7 8">
    <name type="scientific">Ruminiclostridium sufflavum DSM 19573</name>
    <dbReference type="NCBI Taxonomy" id="1121337"/>
    <lineage>
        <taxon>Bacteria</taxon>
        <taxon>Bacillati</taxon>
        <taxon>Bacillota</taxon>
        <taxon>Clostridia</taxon>
        <taxon>Eubacteriales</taxon>
        <taxon>Oscillospiraceae</taxon>
        <taxon>Ruminiclostridium</taxon>
    </lineage>
</organism>
<dbReference type="Pfam" id="PF03060">
    <property type="entry name" value="NMO"/>
    <property type="match status" value="1"/>
</dbReference>
<sequence>MAYVFPGQGSQHRGMGEGLFDAFKDLTLKADKILGYSIKELCLEDKENKLGQTQYTQPALYVVNALTYFKLIEDTGKYPDFVAGHSLGEFNALLAAGIFDFETGLEIVKYRAELMSTAVGGGMAAVIGLSLDKIKVVLKEGGFERIDIANINTPSQIVISGLKEDIERAKSVFEAAGAKNYVILKVSGAFHSRYMEDSKILFSEYIKQFHFNPPKIIVISNKTSRPYKTTEIKENMSDQITSSVMWNDSIRYIMGKGDVKITQVGPGTVVAGLVQSIKREAVPLIVEDEEYIDNKAKTDISGEQCDQNYPAEVENTSLLAAQFLGCDEFKKDYNLKYAYLAGGMYRGISSKEMIIKLARNGTMGFLGTGELSIDKIRDDIGYIQRNLASYEPYGVNLTYNYSNPDVEDKIVGVLLETGIKCIEVSAYMSLTPAIVRYKLEGLKKDNSGEIISTNRIIAKVSRPEIAEMFMSPVNEYMINKLLAEGKITAKEAEMAKEVPMADDICVEAGAGWYMDCGVSYSLMPVMLKLRDEIMKKYNYHKKIRVGAAGGIGTPEAVAAAFVLGADFILTGSINQCTVEAKISSQVKDMLQKMNVQDTEYVPSGDTFEIGGKVQVLKKGLFFPARATKLYELYRMYNSIEEINETTKRQIQDKYFKRSFNDVYRELKELLPEQEIKRSENDPKYKMKLIFKCYFKHAEDLAISGSEENRVDYQILCSSALGAFNQWVKGTDLEDWKNRHVDEIGIILMKEAAESLRKCFSKMVKTNECILRRDY</sequence>
<evidence type="ECO:0000256" key="4">
    <source>
        <dbReference type="ARBA" id="ARBA00023315"/>
    </source>
</evidence>
<dbReference type="SUPFAM" id="SSF52151">
    <property type="entry name" value="FabD/lysophospholipase-like"/>
    <property type="match status" value="1"/>
</dbReference>
<accession>A0A318XJR6</accession>
<dbReference type="FunFam" id="3.30.70.250:FF:000001">
    <property type="entry name" value="Malonyl CoA-acyl carrier protein transacylase"/>
    <property type="match status" value="1"/>
</dbReference>
<dbReference type="AlphaFoldDB" id="A0A318XJR6"/>
<keyword evidence="3 7" id="KW-0808">Transferase</keyword>
<keyword evidence="4 7" id="KW-0012">Acyltransferase</keyword>
<evidence type="ECO:0000259" key="6">
    <source>
        <dbReference type="SMART" id="SM00827"/>
    </source>
</evidence>
<comment type="caution">
    <text evidence="7">The sequence shown here is derived from an EMBL/GenBank/DDBJ whole genome shotgun (WGS) entry which is preliminary data.</text>
</comment>
<comment type="similarity">
    <text evidence="1">Belongs to the FabD family.</text>
</comment>
<dbReference type="InterPro" id="IPR004410">
    <property type="entry name" value="Malonyl_CoA-ACP_transAc_FabD"/>
</dbReference>
<protein>
    <recommendedName>
        <fullName evidence="2">[acyl-carrier-protein] S-malonyltransferase</fullName>
        <ecNumber evidence="2">2.3.1.39</ecNumber>
    </recommendedName>
</protein>
<dbReference type="Gene3D" id="3.30.70.250">
    <property type="entry name" value="Malonyl-CoA ACP transacylase, ACP-binding"/>
    <property type="match status" value="1"/>
</dbReference>
<reference evidence="7 8" key="1">
    <citation type="submission" date="2018-06" db="EMBL/GenBank/DDBJ databases">
        <title>Genomic Encyclopedia of Type Strains, Phase I: the one thousand microbial genomes (KMG-I) project.</title>
        <authorList>
            <person name="Kyrpides N."/>
        </authorList>
    </citation>
    <scope>NUCLEOTIDE SEQUENCE [LARGE SCALE GENOMIC DNA]</scope>
    <source>
        <strain evidence="7 8">DSM 19573</strain>
    </source>
</reference>
<dbReference type="InterPro" id="IPR050858">
    <property type="entry name" value="Mal-CoA-ACP_Trans/PKS_FabD"/>
</dbReference>
<evidence type="ECO:0000256" key="1">
    <source>
        <dbReference type="ARBA" id="ARBA00008217"/>
    </source>
</evidence>
<dbReference type="Proteomes" id="UP000248132">
    <property type="component" value="Unassembled WGS sequence"/>
</dbReference>
<dbReference type="NCBIfam" id="TIGR02814">
    <property type="entry name" value="pfaD_fam"/>
    <property type="match status" value="1"/>
</dbReference>
<evidence type="ECO:0000256" key="3">
    <source>
        <dbReference type="ARBA" id="ARBA00022679"/>
    </source>
</evidence>
<dbReference type="InterPro" id="IPR013785">
    <property type="entry name" value="Aldolase_TIM"/>
</dbReference>
<dbReference type="EC" id="2.3.1.39" evidence="2"/>
<evidence type="ECO:0000313" key="8">
    <source>
        <dbReference type="Proteomes" id="UP000248132"/>
    </source>
</evidence>
<dbReference type="SUPFAM" id="SSF51395">
    <property type="entry name" value="FMN-linked oxidoreductases"/>
    <property type="match status" value="1"/>
</dbReference>
<dbReference type="NCBIfam" id="TIGR00128">
    <property type="entry name" value="fabD"/>
    <property type="match status" value="1"/>
</dbReference>
<dbReference type="InterPro" id="IPR016035">
    <property type="entry name" value="Acyl_Trfase/lysoPLipase"/>
</dbReference>
<feature type="domain" description="Malonyl-CoA:ACP transacylase (MAT)" evidence="6">
    <location>
        <begin position="4"/>
        <end position="289"/>
    </location>
</feature>
<dbReference type="InterPro" id="IPR001227">
    <property type="entry name" value="Ac_transferase_dom_sf"/>
</dbReference>
<evidence type="ECO:0000313" key="7">
    <source>
        <dbReference type="EMBL" id="PYG86583.1"/>
    </source>
</evidence>
<evidence type="ECO:0000256" key="5">
    <source>
        <dbReference type="ARBA" id="ARBA00048462"/>
    </source>
</evidence>
<dbReference type="PANTHER" id="PTHR42681:SF1">
    <property type="entry name" value="MALONYL-COA-ACYL CARRIER PROTEIN TRANSACYLASE, MITOCHONDRIAL"/>
    <property type="match status" value="1"/>
</dbReference>
<dbReference type="InterPro" id="IPR014043">
    <property type="entry name" value="Acyl_transferase_dom"/>
</dbReference>
<dbReference type="EMBL" id="QKMR01000019">
    <property type="protein sequence ID" value="PYG86583.1"/>
    <property type="molecule type" value="Genomic_DNA"/>
</dbReference>
<proteinExistence type="inferred from homology"/>
<dbReference type="SUPFAM" id="SSF55048">
    <property type="entry name" value="Probable ACP-binding domain of malonyl-CoA ACP transacylase"/>
    <property type="match status" value="1"/>
</dbReference>
<gene>
    <name evidence="7" type="ORF">LY28_02924</name>
</gene>
<dbReference type="GO" id="GO:0004314">
    <property type="term" value="F:[acyl-carrier-protein] S-malonyltransferase activity"/>
    <property type="evidence" value="ECO:0007669"/>
    <property type="project" value="UniProtKB-EC"/>
</dbReference>
<dbReference type="InterPro" id="IPR014179">
    <property type="entry name" value="PfaD-like_TIM-barrel"/>
</dbReference>
<name>A0A318XJR6_9FIRM</name>
<comment type="catalytic activity">
    <reaction evidence="5">
        <text>holo-[ACP] + malonyl-CoA = malonyl-[ACP] + CoA</text>
        <dbReference type="Rhea" id="RHEA:41792"/>
        <dbReference type="Rhea" id="RHEA-COMP:9623"/>
        <dbReference type="Rhea" id="RHEA-COMP:9685"/>
        <dbReference type="ChEBI" id="CHEBI:57287"/>
        <dbReference type="ChEBI" id="CHEBI:57384"/>
        <dbReference type="ChEBI" id="CHEBI:64479"/>
        <dbReference type="ChEBI" id="CHEBI:78449"/>
        <dbReference type="EC" id="2.3.1.39"/>
    </reaction>
</comment>
<dbReference type="GO" id="GO:0005829">
    <property type="term" value="C:cytosol"/>
    <property type="evidence" value="ECO:0007669"/>
    <property type="project" value="TreeGrafter"/>
</dbReference>
<dbReference type="Gene3D" id="3.40.366.10">
    <property type="entry name" value="Malonyl-Coenzyme A Acyl Carrier Protein, domain 2"/>
    <property type="match status" value="1"/>
</dbReference>
<dbReference type="PANTHER" id="PTHR42681">
    <property type="entry name" value="MALONYL-COA-ACYL CARRIER PROTEIN TRANSACYLASE, MITOCHONDRIAL"/>
    <property type="match status" value="1"/>
</dbReference>
<dbReference type="Gene3D" id="3.20.20.70">
    <property type="entry name" value="Aldolase class I"/>
    <property type="match status" value="1"/>
</dbReference>
<dbReference type="Pfam" id="PF21607">
    <property type="entry name" value="FabD_helical_ins"/>
    <property type="match status" value="1"/>
</dbReference>
<dbReference type="Pfam" id="PF00698">
    <property type="entry name" value="Acyl_transf_1"/>
    <property type="match status" value="1"/>
</dbReference>